<protein>
    <submittedName>
        <fullName evidence="1">Uncharacterized protein</fullName>
    </submittedName>
</protein>
<keyword evidence="2" id="KW-1185">Reference proteome</keyword>
<evidence type="ECO:0000313" key="2">
    <source>
        <dbReference type="Proteomes" id="UP001431775"/>
    </source>
</evidence>
<sequence>MQEVEKFFKTNDMVATATDSRIHRLRKGEKPEDNYWVKSQYRGQYEENALQNMNKHGFLINEADAGQSEHLFNVLENMVMFYLKQNKDNQEKSSDLMNKSIPTVVDRLQKKYKDSWGNVIQDSDLGSALQQTADIIEGRAEDKDSGKGISAIMKSALNFTNWVTRYFATGANANPNDIDFVMKDSLITGSSEQKRRNKKSKCFFC</sequence>
<evidence type="ECO:0000313" key="1">
    <source>
        <dbReference type="EMBL" id="MDI2113736.1"/>
    </source>
</evidence>
<gene>
    <name evidence="1" type="ORF">QJV33_10690</name>
</gene>
<proteinExistence type="predicted"/>
<accession>A0ABT6QA05</accession>
<comment type="caution">
    <text evidence="1">The sequence shown here is derived from an EMBL/GenBank/DDBJ whole genome shotgun (WGS) entry which is preliminary data.</text>
</comment>
<reference evidence="1" key="1">
    <citation type="submission" date="2023-05" db="EMBL/GenBank/DDBJ databases">
        <title>Whole genome sequence of Commensalibacter sp.</title>
        <authorList>
            <person name="Charoenyingcharoen P."/>
            <person name="Yukphan P."/>
        </authorList>
    </citation>
    <scope>NUCLEOTIDE SEQUENCE</scope>
    <source>
        <strain evidence="1">TBRC 10068</strain>
    </source>
</reference>
<dbReference type="RefSeq" id="WP_281463315.1">
    <property type="nucleotide sequence ID" value="NZ_JASBAN010000001.1"/>
</dbReference>
<organism evidence="1 2">
    <name type="scientific">Commensalibacter nepenthis</name>
    <dbReference type="NCBI Taxonomy" id="3043872"/>
    <lineage>
        <taxon>Bacteria</taxon>
        <taxon>Pseudomonadati</taxon>
        <taxon>Pseudomonadota</taxon>
        <taxon>Alphaproteobacteria</taxon>
        <taxon>Acetobacterales</taxon>
        <taxon>Acetobacteraceae</taxon>
    </lineage>
</organism>
<name>A0ABT6QA05_9PROT</name>
<dbReference type="Proteomes" id="UP001431775">
    <property type="component" value="Unassembled WGS sequence"/>
</dbReference>
<dbReference type="EMBL" id="JASBAN010000001">
    <property type="protein sequence ID" value="MDI2113736.1"/>
    <property type="molecule type" value="Genomic_DNA"/>
</dbReference>